<name>A0A9P7G6W6_9AGAR</name>
<evidence type="ECO:0000313" key="1">
    <source>
        <dbReference type="EMBL" id="KAG5644316.1"/>
    </source>
</evidence>
<keyword evidence="2" id="KW-1185">Reference proteome</keyword>
<dbReference type="AlphaFoldDB" id="A0A9P7G6W6"/>
<reference evidence="1" key="2">
    <citation type="submission" date="2021-10" db="EMBL/GenBank/DDBJ databases">
        <title>Phylogenomics reveals ancestral predisposition of the termite-cultivated fungus Termitomyces towards a domesticated lifestyle.</title>
        <authorList>
            <person name="Auxier B."/>
            <person name="Grum-Grzhimaylo A."/>
            <person name="Cardenas M.E."/>
            <person name="Lodge J.D."/>
            <person name="Laessoe T."/>
            <person name="Pedersen O."/>
            <person name="Smith M.E."/>
            <person name="Kuyper T.W."/>
            <person name="Franco-Molano E.A."/>
            <person name="Baroni T.J."/>
            <person name="Aanen D.K."/>
        </authorList>
    </citation>
    <scope>NUCLEOTIDE SEQUENCE</scope>
    <source>
        <strain evidence="1">D49</strain>
    </source>
</reference>
<proteinExistence type="predicted"/>
<evidence type="ECO:0000313" key="2">
    <source>
        <dbReference type="Proteomes" id="UP000717328"/>
    </source>
</evidence>
<reference evidence="1" key="1">
    <citation type="submission" date="2021-02" db="EMBL/GenBank/DDBJ databases">
        <authorList>
            <person name="Nieuwenhuis M."/>
            <person name="Van De Peppel L.J.J."/>
        </authorList>
    </citation>
    <scope>NUCLEOTIDE SEQUENCE</scope>
    <source>
        <strain evidence="1">D49</strain>
    </source>
</reference>
<accession>A0A9P7G6W6</accession>
<comment type="caution">
    <text evidence="1">The sequence shown here is derived from an EMBL/GenBank/DDBJ whole genome shotgun (WGS) entry which is preliminary data.</text>
</comment>
<protein>
    <submittedName>
        <fullName evidence="1">Uncharacterized protein</fullName>
    </submittedName>
</protein>
<organism evidence="1 2">
    <name type="scientific">Sphagnurus paluster</name>
    <dbReference type="NCBI Taxonomy" id="117069"/>
    <lineage>
        <taxon>Eukaryota</taxon>
        <taxon>Fungi</taxon>
        <taxon>Dikarya</taxon>
        <taxon>Basidiomycota</taxon>
        <taxon>Agaricomycotina</taxon>
        <taxon>Agaricomycetes</taxon>
        <taxon>Agaricomycetidae</taxon>
        <taxon>Agaricales</taxon>
        <taxon>Tricholomatineae</taxon>
        <taxon>Lyophyllaceae</taxon>
        <taxon>Sphagnurus</taxon>
    </lineage>
</organism>
<feature type="non-terminal residue" evidence="1">
    <location>
        <position position="120"/>
    </location>
</feature>
<gene>
    <name evidence="1" type="ORF">H0H81_009590</name>
</gene>
<dbReference type="Proteomes" id="UP000717328">
    <property type="component" value="Unassembled WGS sequence"/>
</dbReference>
<sequence>MLENLFFRKNIRQRVTPIVLDTLEDERRLLWGQEPVLVGEIGNKEPRNDTERDSDSALDNLRGLVGHNISTVTSTKTRCTYENPCPAANPPLPVKQAENICQKGADAAHSVGKHAEDSEA</sequence>
<dbReference type="EMBL" id="JABCKI010002837">
    <property type="protein sequence ID" value="KAG5644316.1"/>
    <property type="molecule type" value="Genomic_DNA"/>
</dbReference>